<evidence type="ECO:0000313" key="1">
    <source>
        <dbReference type="EMBL" id="OPX46398.1"/>
    </source>
</evidence>
<name>A0A1V4SR81_RUMHU</name>
<sequence>MLTPEGADSLHDEDIQDIAGVIIAGISGGAWAAMDEFGTGSLMDRFNPALKDYVGSSLWNPTRGTDLTIRSRKRGTYTNIFGEQVQSRSNVAGVDLEKLGGKFEPQPPSHAIETAMRWMRHGRMRELIQQTVKAFPFGKFIIVSKK</sequence>
<keyword evidence="2" id="KW-1185">Reference proteome</keyword>
<organism evidence="1 2">
    <name type="scientific">Ruminiclostridium hungatei</name>
    <name type="common">Clostridium hungatei</name>
    <dbReference type="NCBI Taxonomy" id="48256"/>
    <lineage>
        <taxon>Bacteria</taxon>
        <taxon>Bacillati</taxon>
        <taxon>Bacillota</taxon>
        <taxon>Clostridia</taxon>
        <taxon>Eubacteriales</taxon>
        <taxon>Oscillospiraceae</taxon>
        <taxon>Ruminiclostridium</taxon>
    </lineage>
</organism>
<comment type="caution">
    <text evidence="1">The sequence shown here is derived from an EMBL/GenBank/DDBJ whole genome shotgun (WGS) entry which is preliminary data.</text>
</comment>
<accession>A0A1V4SR81</accession>
<evidence type="ECO:0000313" key="2">
    <source>
        <dbReference type="Proteomes" id="UP000191554"/>
    </source>
</evidence>
<gene>
    <name evidence="1" type="ORF">CLHUN_02140</name>
</gene>
<reference evidence="1 2" key="1">
    <citation type="submission" date="2017-03" db="EMBL/GenBank/DDBJ databases">
        <title>Genome sequence of Clostridium hungatei DSM 14427.</title>
        <authorList>
            <person name="Poehlein A."/>
            <person name="Daniel R."/>
        </authorList>
    </citation>
    <scope>NUCLEOTIDE SEQUENCE [LARGE SCALE GENOMIC DNA]</scope>
    <source>
        <strain evidence="1 2">DSM 14427</strain>
    </source>
</reference>
<proteinExistence type="predicted"/>
<dbReference type="STRING" id="48256.CLHUN_02140"/>
<dbReference type="AlphaFoldDB" id="A0A1V4SR81"/>
<protein>
    <submittedName>
        <fullName evidence="1">Uncharacterized protein</fullName>
    </submittedName>
</protein>
<dbReference type="Proteomes" id="UP000191554">
    <property type="component" value="Unassembled WGS sequence"/>
</dbReference>
<dbReference type="EMBL" id="MZGX01000001">
    <property type="protein sequence ID" value="OPX46398.1"/>
    <property type="molecule type" value="Genomic_DNA"/>
</dbReference>